<dbReference type="Proteomes" id="UP000078387">
    <property type="component" value="Unassembled WGS sequence"/>
</dbReference>
<reference evidence="1 2" key="1">
    <citation type="submission" date="2016-05" db="EMBL/GenBank/DDBJ databases">
        <title>First whole genome sequencing of Entamoeba histolytica HM1:IMSS-clone-6.</title>
        <authorList>
            <person name="Mukherjee Avik.K."/>
            <person name="Izumyama S."/>
            <person name="Nakada-Tsukui K."/>
            <person name="Nozaki T."/>
        </authorList>
    </citation>
    <scope>NUCLEOTIDE SEQUENCE [LARGE SCALE GENOMIC DNA]</scope>
    <source>
        <strain evidence="1 2">HM1:IMSS clone 6</strain>
    </source>
</reference>
<evidence type="ECO:0000313" key="2">
    <source>
        <dbReference type="Proteomes" id="UP000078387"/>
    </source>
</evidence>
<dbReference type="VEuPathDB" id="AmoebaDB:EHI7A_143120"/>
<sequence>MSLHRIIIRDIRNRSQNTYEVSPQMTVDELIHKMDLHPTFGLSYQNIILETNRPLSYYNFENDTLLYVCPTPRTNVISQILPEFAELSQSGDLLIPFIENLINQNAEVLEALQTTGHPVNFRISIRSNQNGQPTTRTFHVQRQPSTHTSLPGTQVSTRVQQTQNGTRMNIQRQDTQPRQNLNQLLNNEIFRSVIRRSQQEHYEERYDVDYNTAMAFVQSWLNVTSQNLSRTQTVFNAFVNLLNNPRIVLSQSTFGQVTSLMRTLADYLNHTASVMENEFSQRQNEHSRRVPNEQIGSEYLRSEVINQEEDLLWSAFEETLTEEASLNEIQVMENSINEINTLNNYIIRNNENEILINEDTPLEQINMIIDQLK</sequence>
<evidence type="ECO:0008006" key="3">
    <source>
        <dbReference type="Google" id="ProtNLM"/>
    </source>
</evidence>
<dbReference type="VEuPathDB" id="AmoebaDB:EHI8A_161150"/>
<proteinExistence type="predicted"/>
<dbReference type="AlphaFoldDB" id="A0A5K1V3C1"/>
<dbReference type="CDD" id="cd17039">
    <property type="entry name" value="Ubl_ubiquitin_like"/>
    <property type="match status" value="1"/>
</dbReference>
<dbReference type="OMA" id="HEEELLW"/>
<dbReference type="EMBL" id="BDEQ01000001">
    <property type="protein sequence ID" value="GAT96451.1"/>
    <property type="molecule type" value="Genomic_DNA"/>
</dbReference>
<dbReference type="VEuPathDB" id="AmoebaDB:EHI5A_199290"/>
<accession>A0A5K1V3C1</accession>
<dbReference type="VEuPathDB" id="AmoebaDB:EHI_119350"/>
<dbReference type="VEuPathDB" id="AmoebaDB:KM1_238100"/>
<dbReference type="InterPro" id="IPR029071">
    <property type="entry name" value="Ubiquitin-like_domsf"/>
</dbReference>
<gene>
    <name evidence="1" type="ORF">CL6EHI_119350</name>
</gene>
<dbReference type="SUPFAM" id="SSF54236">
    <property type="entry name" value="Ubiquitin-like"/>
    <property type="match status" value="1"/>
</dbReference>
<name>A0A5K1V3C1_ENTHI</name>
<evidence type="ECO:0000313" key="1">
    <source>
        <dbReference type="EMBL" id="GAT96451.1"/>
    </source>
</evidence>
<comment type="caution">
    <text evidence="1">The sequence shown here is derived from an EMBL/GenBank/DDBJ whole genome shotgun (WGS) entry which is preliminary data.</text>
</comment>
<organism evidence="1 2">
    <name type="scientific">Entamoeba histolytica</name>
    <dbReference type="NCBI Taxonomy" id="5759"/>
    <lineage>
        <taxon>Eukaryota</taxon>
        <taxon>Amoebozoa</taxon>
        <taxon>Evosea</taxon>
        <taxon>Archamoebae</taxon>
        <taxon>Mastigamoebida</taxon>
        <taxon>Entamoebidae</taxon>
        <taxon>Entamoeba</taxon>
    </lineage>
</organism>
<protein>
    <recommendedName>
        <fullName evidence="3">Ubiquitin-like domain-containing protein</fullName>
    </recommendedName>
</protein>